<name>E9SED4_RUMAL</name>
<sequence length="71" mass="7319">MKGGGNVNNSAFFAGVELPARVVYMAGHRGYAGVSTENLSAAARLCGGRKSAGKVGEAAYLARRELFGGDR</sequence>
<organism evidence="1 2">
    <name type="scientific">Ruminococcus albus 8</name>
    <dbReference type="NCBI Taxonomy" id="246199"/>
    <lineage>
        <taxon>Bacteria</taxon>
        <taxon>Bacillati</taxon>
        <taxon>Bacillota</taxon>
        <taxon>Clostridia</taxon>
        <taxon>Eubacteriales</taxon>
        <taxon>Oscillospiraceae</taxon>
        <taxon>Ruminococcus</taxon>
    </lineage>
</organism>
<keyword evidence="2" id="KW-1185">Reference proteome</keyword>
<protein>
    <submittedName>
        <fullName evidence="1">Uncharacterized protein</fullName>
    </submittedName>
</protein>
<evidence type="ECO:0000313" key="2">
    <source>
        <dbReference type="Proteomes" id="UP000004259"/>
    </source>
</evidence>
<accession>E9SED4</accession>
<reference evidence="1 2" key="1">
    <citation type="submission" date="2011-02" db="EMBL/GenBank/DDBJ databases">
        <authorList>
            <person name="Nelson K.E."/>
            <person name="Sutton G."/>
            <person name="Torralba M."/>
            <person name="Durkin S."/>
            <person name="Harkins D."/>
            <person name="Montgomery R."/>
            <person name="Ziemer C."/>
            <person name="Klaassens E."/>
            <person name="Ocuiv P."/>
            <person name="Morrison M."/>
        </authorList>
    </citation>
    <scope>NUCLEOTIDE SEQUENCE [LARGE SCALE GENOMIC DNA]</scope>
    <source>
        <strain evidence="1 2">8</strain>
    </source>
</reference>
<dbReference type="Proteomes" id="UP000004259">
    <property type="component" value="Unassembled WGS sequence"/>
</dbReference>
<proteinExistence type="predicted"/>
<dbReference type="EMBL" id="ADKM02000095">
    <property type="protein sequence ID" value="EGC02382.1"/>
    <property type="molecule type" value="Genomic_DNA"/>
</dbReference>
<evidence type="ECO:0000313" key="1">
    <source>
        <dbReference type="EMBL" id="EGC02382.1"/>
    </source>
</evidence>
<comment type="caution">
    <text evidence="1">The sequence shown here is derived from an EMBL/GenBank/DDBJ whole genome shotgun (WGS) entry which is preliminary data.</text>
</comment>
<dbReference type="AlphaFoldDB" id="E9SED4"/>
<gene>
    <name evidence="1" type="ORF">CUS_5964</name>
</gene>